<dbReference type="EMBL" id="OGUS01000118">
    <property type="protein sequence ID" value="SPC13124.1"/>
    <property type="molecule type" value="Genomic_DNA"/>
</dbReference>
<gene>
    <name evidence="1" type="ORF">CO2235_180022</name>
</gene>
<organism evidence="1">
    <name type="scientific">Cupriavidus oxalaticus</name>
    <dbReference type="NCBI Taxonomy" id="96344"/>
    <lineage>
        <taxon>Bacteria</taxon>
        <taxon>Pseudomonadati</taxon>
        <taxon>Pseudomonadota</taxon>
        <taxon>Betaproteobacteria</taxon>
        <taxon>Burkholderiales</taxon>
        <taxon>Burkholderiaceae</taxon>
        <taxon>Cupriavidus</taxon>
    </lineage>
</organism>
<evidence type="ECO:0000313" key="1">
    <source>
        <dbReference type="EMBL" id="SPC13124.1"/>
    </source>
</evidence>
<reference evidence="1" key="1">
    <citation type="submission" date="2018-01" db="EMBL/GenBank/DDBJ databases">
        <authorList>
            <person name="Clerissi C."/>
        </authorList>
    </citation>
    <scope>NUCLEOTIDE SEQUENCE</scope>
    <source>
        <strain evidence="1">Cupriavidus oxalaticus LMG 2235</strain>
    </source>
</reference>
<name>A0A375G173_9BURK</name>
<protein>
    <submittedName>
        <fullName evidence="1">Uncharacterized protein</fullName>
    </submittedName>
</protein>
<accession>A0A375G173</accession>
<proteinExistence type="predicted"/>
<dbReference type="Proteomes" id="UP000256862">
    <property type="component" value="Chromosome CO2235"/>
</dbReference>
<sequence>MPPIERHNFRLQRIKEAAPPLRLIRRPSPPPLARLDSDTGAFTAYPAFSLAAGGRLWMPQDNSFTQKIE</sequence>
<comment type="caution">
    <text evidence="1">The sequence shown here is derived from an EMBL/GenBank/DDBJ whole genome shotgun (WGS) entry which is preliminary data.</text>
</comment>
<dbReference type="AlphaFoldDB" id="A0A375G173"/>